<evidence type="ECO:0000313" key="4">
    <source>
        <dbReference type="Proteomes" id="UP000799291"/>
    </source>
</evidence>
<reference evidence="3" key="1">
    <citation type="journal article" date="2020" name="Stud. Mycol.">
        <title>101 Dothideomycetes genomes: a test case for predicting lifestyles and emergence of pathogens.</title>
        <authorList>
            <person name="Haridas S."/>
            <person name="Albert R."/>
            <person name="Binder M."/>
            <person name="Bloem J."/>
            <person name="Labutti K."/>
            <person name="Salamov A."/>
            <person name="Andreopoulos B."/>
            <person name="Baker S."/>
            <person name="Barry K."/>
            <person name="Bills G."/>
            <person name="Bluhm B."/>
            <person name="Cannon C."/>
            <person name="Castanera R."/>
            <person name="Culley D."/>
            <person name="Daum C."/>
            <person name="Ezra D."/>
            <person name="Gonzalez J."/>
            <person name="Henrissat B."/>
            <person name="Kuo A."/>
            <person name="Liang C."/>
            <person name="Lipzen A."/>
            <person name="Lutzoni F."/>
            <person name="Magnuson J."/>
            <person name="Mondo S."/>
            <person name="Nolan M."/>
            <person name="Ohm R."/>
            <person name="Pangilinan J."/>
            <person name="Park H.-J."/>
            <person name="Ramirez L."/>
            <person name="Alfaro M."/>
            <person name="Sun H."/>
            <person name="Tritt A."/>
            <person name="Yoshinaga Y."/>
            <person name="Zwiers L.-H."/>
            <person name="Turgeon B."/>
            <person name="Goodwin S."/>
            <person name="Spatafora J."/>
            <person name="Crous P."/>
            <person name="Grigoriev I."/>
        </authorList>
    </citation>
    <scope>NUCLEOTIDE SEQUENCE</scope>
    <source>
        <strain evidence="3">CBS 122367</strain>
    </source>
</reference>
<organism evidence="3 4">
    <name type="scientific">Lentithecium fluviatile CBS 122367</name>
    <dbReference type="NCBI Taxonomy" id="1168545"/>
    <lineage>
        <taxon>Eukaryota</taxon>
        <taxon>Fungi</taxon>
        <taxon>Dikarya</taxon>
        <taxon>Ascomycota</taxon>
        <taxon>Pezizomycotina</taxon>
        <taxon>Dothideomycetes</taxon>
        <taxon>Pleosporomycetidae</taxon>
        <taxon>Pleosporales</taxon>
        <taxon>Massarineae</taxon>
        <taxon>Lentitheciaceae</taxon>
        <taxon>Lentithecium</taxon>
    </lineage>
</organism>
<accession>A0A6G1IVK4</accession>
<feature type="compositionally biased region" description="Acidic residues" evidence="2">
    <location>
        <begin position="291"/>
        <end position="313"/>
    </location>
</feature>
<evidence type="ECO:0000313" key="3">
    <source>
        <dbReference type="EMBL" id="KAF2682287.1"/>
    </source>
</evidence>
<evidence type="ECO:0000256" key="1">
    <source>
        <dbReference type="SAM" id="Coils"/>
    </source>
</evidence>
<feature type="compositionally biased region" description="Basic and acidic residues" evidence="2">
    <location>
        <begin position="277"/>
        <end position="290"/>
    </location>
</feature>
<dbReference type="Proteomes" id="UP000799291">
    <property type="component" value="Unassembled WGS sequence"/>
</dbReference>
<proteinExistence type="predicted"/>
<dbReference type="AlphaFoldDB" id="A0A6G1IVK4"/>
<feature type="region of interest" description="Disordered" evidence="2">
    <location>
        <begin position="274"/>
        <end position="314"/>
    </location>
</feature>
<feature type="region of interest" description="Disordered" evidence="2">
    <location>
        <begin position="1"/>
        <end position="26"/>
    </location>
</feature>
<keyword evidence="4" id="KW-1185">Reference proteome</keyword>
<feature type="coiled-coil region" evidence="1">
    <location>
        <begin position="173"/>
        <end position="221"/>
    </location>
</feature>
<evidence type="ECO:0000256" key="2">
    <source>
        <dbReference type="SAM" id="MobiDB-lite"/>
    </source>
</evidence>
<dbReference type="EMBL" id="MU005588">
    <property type="protein sequence ID" value="KAF2682287.1"/>
    <property type="molecule type" value="Genomic_DNA"/>
</dbReference>
<protein>
    <submittedName>
        <fullName evidence="3">Uncharacterized protein</fullName>
    </submittedName>
</protein>
<name>A0A6G1IVK4_9PLEO</name>
<gene>
    <name evidence="3" type="ORF">K458DRAFT_391309</name>
</gene>
<sequence>MARLIHQNKTPAREDPPPPAPPTPVLPSFIFLPTINNFFSPSLAKASTRPDPGLVHTQAAVPTTTPVAVLTAAQPPTKYSFTPVVSQETVPVEGTVLSASGERLMREVESAEVERDRPQASLTSERRTVRDFKEELEAARGEKDRATEGHCALERSLRDHKAEWERKPGDAENKRLRAEATALRSEIWEEQQEVEVLPEDKQDLRKKVHNLQVAYDDKESQYLTAGDDVENQTEAIQKPTRKLAWAITAKESLEAVTVPEVSREPPAILKIQPRVTVTDHEALEMSGRAEGEDEDEEDVSGPESDDDTAEPDIYEQIFGTPYVTVSTCC</sequence>
<keyword evidence="1" id="KW-0175">Coiled coil</keyword>
<feature type="coiled-coil region" evidence="1">
    <location>
        <begin position="122"/>
        <end position="149"/>
    </location>
</feature>